<dbReference type="FunFam" id="3.90.76.10:FF:000001">
    <property type="entry name" value="Oligopeptide ABC transporter substrate-binding protein"/>
    <property type="match status" value="1"/>
</dbReference>
<evidence type="ECO:0000256" key="2">
    <source>
        <dbReference type="ARBA" id="ARBA00005695"/>
    </source>
</evidence>
<proteinExistence type="inferred from homology"/>
<dbReference type="Gene3D" id="3.10.105.10">
    <property type="entry name" value="Dipeptide-binding Protein, Domain 3"/>
    <property type="match status" value="1"/>
</dbReference>
<name>A0A9D1KG71_9FIRM</name>
<comment type="similarity">
    <text evidence="2">Belongs to the bacterial solute-binding protein 5 family.</text>
</comment>
<protein>
    <submittedName>
        <fullName evidence="6">Peptide ABC transporter substrate-binding protein</fullName>
    </submittedName>
</protein>
<accession>A0A9D1KG71</accession>
<dbReference type="PANTHER" id="PTHR30290">
    <property type="entry name" value="PERIPLASMIC BINDING COMPONENT OF ABC TRANSPORTER"/>
    <property type="match status" value="1"/>
</dbReference>
<gene>
    <name evidence="6" type="ORF">IAB60_03855</name>
</gene>
<evidence type="ECO:0000313" key="6">
    <source>
        <dbReference type="EMBL" id="HIT41232.1"/>
    </source>
</evidence>
<dbReference type="PANTHER" id="PTHR30290:SF10">
    <property type="entry name" value="PERIPLASMIC OLIGOPEPTIDE-BINDING PROTEIN-RELATED"/>
    <property type="match status" value="1"/>
</dbReference>
<dbReference type="SUPFAM" id="SSF53850">
    <property type="entry name" value="Periplasmic binding protein-like II"/>
    <property type="match status" value="1"/>
</dbReference>
<dbReference type="InterPro" id="IPR000914">
    <property type="entry name" value="SBP_5_dom"/>
</dbReference>
<dbReference type="Gene3D" id="3.40.190.10">
    <property type="entry name" value="Periplasmic binding protein-like II"/>
    <property type="match status" value="1"/>
</dbReference>
<dbReference type="PROSITE" id="PS51257">
    <property type="entry name" value="PROKAR_LIPOPROTEIN"/>
    <property type="match status" value="1"/>
</dbReference>
<dbReference type="Gene3D" id="3.90.76.10">
    <property type="entry name" value="Dipeptide-binding Protein, Domain 1"/>
    <property type="match status" value="1"/>
</dbReference>
<comment type="subcellular location">
    <subcellularLocation>
        <location evidence="1">Cell envelope</location>
    </subcellularLocation>
</comment>
<dbReference type="AlphaFoldDB" id="A0A9D1KG71"/>
<evidence type="ECO:0000313" key="7">
    <source>
        <dbReference type="Proteomes" id="UP000886860"/>
    </source>
</evidence>
<dbReference type="Pfam" id="PF00496">
    <property type="entry name" value="SBP_bac_5"/>
    <property type="match status" value="1"/>
</dbReference>
<dbReference type="InterPro" id="IPR030678">
    <property type="entry name" value="Peptide/Ni-bd"/>
</dbReference>
<dbReference type="CDD" id="cd08504">
    <property type="entry name" value="PBP2_OppA"/>
    <property type="match status" value="1"/>
</dbReference>
<reference evidence="6" key="2">
    <citation type="journal article" date="2021" name="PeerJ">
        <title>Extensive microbial diversity within the chicken gut microbiome revealed by metagenomics and culture.</title>
        <authorList>
            <person name="Gilroy R."/>
            <person name="Ravi A."/>
            <person name="Getino M."/>
            <person name="Pursley I."/>
            <person name="Horton D.L."/>
            <person name="Alikhan N.F."/>
            <person name="Baker D."/>
            <person name="Gharbi K."/>
            <person name="Hall N."/>
            <person name="Watson M."/>
            <person name="Adriaenssens E.M."/>
            <person name="Foster-Nyarko E."/>
            <person name="Jarju S."/>
            <person name="Secka A."/>
            <person name="Antonio M."/>
            <person name="Oren A."/>
            <person name="Chaudhuri R.R."/>
            <person name="La Ragione R."/>
            <person name="Hildebrand F."/>
            <person name="Pallen M.J."/>
        </authorList>
    </citation>
    <scope>NUCLEOTIDE SEQUENCE</scope>
    <source>
        <strain evidence="6">CHK123-3438</strain>
    </source>
</reference>
<organism evidence="6 7">
    <name type="scientific">Candidatus Caccovicinus merdipullorum</name>
    <dbReference type="NCBI Taxonomy" id="2840724"/>
    <lineage>
        <taxon>Bacteria</taxon>
        <taxon>Bacillati</taxon>
        <taxon>Bacillota</taxon>
        <taxon>Clostridia</taxon>
        <taxon>Eubacteriales</taxon>
        <taxon>Candidatus Caccovicinus</taxon>
    </lineage>
</organism>
<dbReference type="EMBL" id="DVKS01000064">
    <property type="protein sequence ID" value="HIT41232.1"/>
    <property type="molecule type" value="Genomic_DNA"/>
</dbReference>
<dbReference type="InterPro" id="IPR039424">
    <property type="entry name" value="SBP_5"/>
</dbReference>
<keyword evidence="4" id="KW-0732">Signal</keyword>
<dbReference type="GO" id="GO:0043190">
    <property type="term" value="C:ATP-binding cassette (ABC) transporter complex"/>
    <property type="evidence" value="ECO:0007669"/>
    <property type="project" value="InterPro"/>
</dbReference>
<feature type="domain" description="Solute-binding protein family 5" evidence="5">
    <location>
        <begin position="77"/>
        <end position="459"/>
    </location>
</feature>
<dbReference type="PIRSF" id="PIRSF002741">
    <property type="entry name" value="MppA"/>
    <property type="match status" value="1"/>
</dbReference>
<evidence type="ECO:0000256" key="4">
    <source>
        <dbReference type="ARBA" id="ARBA00022729"/>
    </source>
</evidence>
<dbReference type="GO" id="GO:1904680">
    <property type="term" value="F:peptide transmembrane transporter activity"/>
    <property type="evidence" value="ECO:0007669"/>
    <property type="project" value="TreeGrafter"/>
</dbReference>
<comment type="caution">
    <text evidence="6">The sequence shown here is derived from an EMBL/GenBank/DDBJ whole genome shotgun (WGS) entry which is preliminary data.</text>
</comment>
<reference evidence="6" key="1">
    <citation type="submission" date="2020-10" db="EMBL/GenBank/DDBJ databases">
        <authorList>
            <person name="Gilroy R."/>
        </authorList>
    </citation>
    <scope>NUCLEOTIDE SEQUENCE</scope>
    <source>
        <strain evidence="6">CHK123-3438</strain>
    </source>
</reference>
<evidence type="ECO:0000256" key="1">
    <source>
        <dbReference type="ARBA" id="ARBA00004196"/>
    </source>
</evidence>
<dbReference type="Proteomes" id="UP000886860">
    <property type="component" value="Unassembled WGS sequence"/>
</dbReference>
<evidence type="ECO:0000256" key="3">
    <source>
        <dbReference type="ARBA" id="ARBA00022448"/>
    </source>
</evidence>
<dbReference type="GO" id="GO:0015833">
    <property type="term" value="P:peptide transport"/>
    <property type="evidence" value="ECO:0007669"/>
    <property type="project" value="TreeGrafter"/>
</dbReference>
<dbReference type="FunFam" id="3.10.105.10:FF:000001">
    <property type="entry name" value="Oligopeptide ABC transporter, oligopeptide-binding protein"/>
    <property type="match status" value="1"/>
</dbReference>
<evidence type="ECO:0000259" key="5">
    <source>
        <dbReference type="Pfam" id="PF00496"/>
    </source>
</evidence>
<dbReference type="GO" id="GO:0030288">
    <property type="term" value="C:outer membrane-bounded periplasmic space"/>
    <property type="evidence" value="ECO:0007669"/>
    <property type="project" value="UniProtKB-ARBA"/>
</dbReference>
<keyword evidence="3" id="KW-0813">Transport</keyword>
<sequence length="542" mass="59292">MKKKEAVLLAAIFLAAMLAGCGSRQGGEKDSEKMALNLQLDAEISTLDPQAAVDSASFEVIGLLMDGLYQMNGQEMPEPALAEETEVLEDGLLYRFTLREAFWSDGSPVTAADFVYGWQRGADPAQGNENAGLFRTAGIANADAVTAGDADVSELGVRALDERTLEVRLERPVPYFLSMLSLPAFFPMKESFCDTVGDGYGTSPDTVLSNGAFCLEEYEPAGQEILLTKNPDYWDSSSVKADEVSYQVIKDSQTAYMAYQSGLTDMAILSGQQAQMYEGEEGFRSVPLGSLWYLVPNLKEGDLANKNLRMALALSFDRETAAEDVLEDGSKAAQGAVPEGAMIGPDGKDFRDGAETYLTPDKGLAAEYLEKAKEELGKDSFSFVILIEDTDTAGDLGQYLQEEISRTLPGVTIELEAVPKKMRLERMAQGDFEIGLSRWGADYPDPLAFLDLWSSGSAFNYGSWENQEYDAMIREAREGSLLSDAAARWEVLHQAESVLMEDAGIFPVCEKAVSMLLNPNLEGEEFHTVGITRVWKRAWKGM</sequence>